<dbReference type="Proteomes" id="UP000184128">
    <property type="component" value="Unassembled WGS sequence"/>
</dbReference>
<dbReference type="RefSeq" id="WP_073297149.1">
    <property type="nucleotide sequence ID" value="NZ_FQUF01000012.1"/>
</dbReference>
<keyword evidence="4" id="KW-1185">Reference proteome</keyword>
<dbReference type="STRING" id="1121025.SAMN02745249_00966"/>
<proteinExistence type="predicted"/>
<evidence type="ECO:0000256" key="1">
    <source>
        <dbReference type="SAM" id="Coils"/>
    </source>
</evidence>
<dbReference type="AlphaFoldDB" id="A0A1M4VMX3"/>
<evidence type="ECO:0000313" key="4">
    <source>
        <dbReference type="Proteomes" id="UP000184128"/>
    </source>
</evidence>
<keyword evidence="2" id="KW-1133">Transmembrane helix</keyword>
<evidence type="ECO:0000256" key="2">
    <source>
        <dbReference type="SAM" id="Phobius"/>
    </source>
</evidence>
<gene>
    <name evidence="3" type="ORF">SAMN02745249_00966</name>
</gene>
<dbReference type="OrthoDB" id="9929664at2"/>
<accession>A0A1M4VMX3</accession>
<dbReference type="EMBL" id="FQUF01000012">
    <property type="protein sequence ID" value="SHE70258.1"/>
    <property type="molecule type" value="Genomic_DNA"/>
</dbReference>
<sequence length="75" mass="8480">MGLIEIGGIASGLVAVITLISKIIKLITTIQSLINRLDQLQTDMNTTKEHWEEATEKMITFDQRLHLIEYELAIV</sequence>
<keyword evidence="2" id="KW-0472">Membrane</keyword>
<evidence type="ECO:0000313" key="3">
    <source>
        <dbReference type="EMBL" id="SHE70258.1"/>
    </source>
</evidence>
<organism evidence="3 4">
    <name type="scientific">Atopostipes suicloacalis DSM 15692</name>
    <dbReference type="NCBI Taxonomy" id="1121025"/>
    <lineage>
        <taxon>Bacteria</taxon>
        <taxon>Bacillati</taxon>
        <taxon>Bacillota</taxon>
        <taxon>Bacilli</taxon>
        <taxon>Lactobacillales</taxon>
        <taxon>Carnobacteriaceae</taxon>
        <taxon>Atopostipes</taxon>
    </lineage>
</organism>
<feature type="transmembrane region" description="Helical" evidence="2">
    <location>
        <begin position="6"/>
        <end position="27"/>
    </location>
</feature>
<name>A0A1M4VMX3_9LACT</name>
<feature type="coiled-coil region" evidence="1">
    <location>
        <begin position="23"/>
        <end position="57"/>
    </location>
</feature>
<keyword evidence="2" id="KW-0812">Transmembrane</keyword>
<protein>
    <submittedName>
        <fullName evidence="3">Uncharacterized protein</fullName>
    </submittedName>
</protein>
<keyword evidence="1" id="KW-0175">Coiled coil</keyword>
<reference evidence="3 4" key="1">
    <citation type="submission" date="2016-11" db="EMBL/GenBank/DDBJ databases">
        <authorList>
            <person name="Jaros S."/>
            <person name="Januszkiewicz K."/>
            <person name="Wedrychowicz H."/>
        </authorList>
    </citation>
    <scope>NUCLEOTIDE SEQUENCE [LARGE SCALE GENOMIC DNA]</scope>
    <source>
        <strain evidence="3 4">DSM 15692</strain>
    </source>
</reference>